<evidence type="ECO:0000256" key="1">
    <source>
        <dbReference type="SAM" id="MobiDB-lite"/>
    </source>
</evidence>
<feature type="region of interest" description="Disordered" evidence="1">
    <location>
        <begin position="469"/>
        <end position="540"/>
    </location>
</feature>
<feature type="compositionally biased region" description="Basic and acidic residues" evidence="1">
    <location>
        <begin position="15"/>
        <end position="25"/>
    </location>
</feature>
<feature type="compositionally biased region" description="Polar residues" evidence="1">
    <location>
        <begin position="167"/>
        <end position="180"/>
    </location>
</feature>
<feature type="compositionally biased region" description="Polar residues" evidence="1">
    <location>
        <begin position="26"/>
        <end position="46"/>
    </location>
</feature>
<dbReference type="CDD" id="cd00303">
    <property type="entry name" value="retropepsin_like"/>
    <property type="match status" value="1"/>
</dbReference>
<organism evidence="2 3">
    <name type="scientific">Exidia glandulosa HHB12029</name>
    <dbReference type="NCBI Taxonomy" id="1314781"/>
    <lineage>
        <taxon>Eukaryota</taxon>
        <taxon>Fungi</taxon>
        <taxon>Dikarya</taxon>
        <taxon>Basidiomycota</taxon>
        <taxon>Agaricomycotina</taxon>
        <taxon>Agaricomycetes</taxon>
        <taxon>Auriculariales</taxon>
        <taxon>Exidiaceae</taxon>
        <taxon>Exidia</taxon>
    </lineage>
</organism>
<dbReference type="Gene3D" id="2.40.70.10">
    <property type="entry name" value="Acid Proteases"/>
    <property type="match status" value="1"/>
</dbReference>
<dbReference type="SUPFAM" id="SSF50630">
    <property type="entry name" value="Acid proteases"/>
    <property type="match status" value="1"/>
</dbReference>
<accession>A0A165ZJ95</accession>
<feature type="compositionally biased region" description="Acidic residues" evidence="1">
    <location>
        <begin position="830"/>
        <end position="847"/>
    </location>
</feature>
<dbReference type="OrthoDB" id="2588640at2759"/>
<feature type="region of interest" description="Disordered" evidence="1">
    <location>
        <begin position="1"/>
        <end position="186"/>
    </location>
</feature>
<proteinExistence type="predicted"/>
<evidence type="ECO:0000313" key="2">
    <source>
        <dbReference type="EMBL" id="KZV83169.1"/>
    </source>
</evidence>
<feature type="compositionally biased region" description="Basic and acidic residues" evidence="1">
    <location>
        <begin position="149"/>
        <end position="164"/>
    </location>
</feature>
<dbReference type="InterPro" id="IPR021109">
    <property type="entry name" value="Peptidase_aspartic_dom_sf"/>
</dbReference>
<reference evidence="2 3" key="1">
    <citation type="journal article" date="2016" name="Mol. Biol. Evol.">
        <title>Comparative Genomics of Early-Diverging Mushroom-Forming Fungi Provides Insights into the Origins of Lignocellulose Decay Capabilities.</title>
        <authorList>
            <person name="Nagy L.G."/>
            <person name="Riley R."/>
            <person name="Tritt A."/>
            <person name="Adam C."/>
            <person name="Daum C."/>
            <person name="Floudas D."/>
            <person name="Sun H."/>
            <person name="Yadav J.S."/>
            <person name="Pangilinan J."/>
            <person name="Larsson K.H."/>
            <person name="Matsuura K."/>
            <person name="Barry K."/>
            <person name="Labutti K."/>
            <person name="Kuo R."/>
            <person name="Ohm R.A."/>
            <person name="Bhattacharya S.S."/>
            <person name="Shirouzu T."/>
            <person name="Yoshinaga Y."/>
            <person name="Martin F.M."/>
            <person name="Grigoriev I.V."/>
            <person name="Hibbett D.S."/>
        </authorList>
    </citation>
    <scope>NUCLEOTIDE SEQUENCE [LARGE SCALE GENOMIC DNA]</scope>
    <source>
        <strain evidence="2 3">HHB12029</strain>
    </source>
</reference>
<feature type="compositionally biased region" description="Polar residues" evidence="1">
    <location>
        <begin position="713"/>
        <end position="722"/>
    </location>
</feature>
<evidence type="ECO:0000313" key="3">
    <source>
        <dbReference type="Proteomes" id="UP000077266"/>
    </source>
</evidence>
<dbReference type="Proteomes" id="UP000077266">
    <property type="component" value="Unassembled WGS sequence"/>
</dbReference>
<evidence type="ECO:0008006" key="4">
    <source>
        <dbReference type="Google" id="ProtNLM"/>
    </source>
</evidence>
<protein>
    <recommendedName>
        <fullName evidence="4">Retrotransposon gag domain-containing protein</fullName>
    </recommendedName>
</protein>
<gene>
    <name evidence="2" type="ORF">EXIGLDRAFT_809442</name>
</gene>
<dbReference type="EMBL" id="KV426285">
    <property type="protein sequence ID" value="KZV83169.1"/>
    <property type="molecule type" value="Genomic_DNA"/>
</dbReference>
<dbReference type="PANTHER" id="PTHR33223:SF6">
    <property type="entry name" value="CCHC-TYPE DOMAIN-CONTAINING PROTEIN"/>
    <property type="match status" value="1"/>
</dbReference>
<dbReference type="PANTHER" id="PTHR33223">
    <property type="entry name" value="CCHC-TYPE DOMAIN-CONTAINING PROTEIN"/>
    <property type="match status" value="1"/>
</dbReference>
<sequence>MSSPQHIPVDPVETESQRDREEGSRQLDQPTAPLPQSRSGSATSNESQRHNPGPSNQTNEGSNRQQTPRNLRYGRTTTRDIPPPRRRRRREPSGNDGPNTATADAGRAETPTSSQDGEWSPEEEELGLGGLPPVHEESTQVASEPYEPPTEHSNERSTHTDTPPKDPSSQPSVLSGQTQDDSPRNVWEDFLNNLDDLLQEQQRRPPANDNDGLFVEAMREVVAASRRQAEIFHLFGIAMLKQSDVENERQSRKCASIREDFAKALELHNRLLATELSKLFQALFDPKDPGRIATREDIDEVLAVLVDGDDSLRARLDTIRAGQLSSWSSRTLDDVGQQLDDFEKAVMTRLQAMEEKCSEKSREQPDCQKKLDAFLQKILGSIDKNGAETDDWTKKLVSEAVDTLSQRIDTAVYTLEKSAANRQKDKMQTLLEQHDASLDRIKELEDRVSSVDLNLRFVLNNQQESIGRDCPCLRRPPGHTATPRDTPPHMSPEKPHVVIDEPTDETDTAPAEPLVAPKTEPSLGDPLRATTAPPGTLVPIRPKIRDLPTFTALSDRDDVDTWITRITAIYTQMKIPYDEIVSNLPLLLKRNAADWLAGLTDDERARLATWEDWCAELRTAFRPANYLSKKTNELRLRTLRAGESFADYFAARTALQRIVMPDASESTRIDDLLMGLPIHMHPHVKSGLVAEHARTLTAFRRVLIDLEPSLNRNARAPTSTRTFEPRQRDRNAPYAPRYRANDTYTERDTGGNQETTRARYGASPGPPARVRVERTTYEATPRAGYTGRDRGTDRAPPGRYQRGGAPRYTGMNSGAPTATREARAQVADADREEDDPSDATPTPEEEGYTDRSSDAYDSDEGANFAESYAVTTRSRAKADLVGAPTASGPTGEPITPKPARPGRKHRRDPGIAPGVPPLPTPADNSPDLSDVGQHGGTFRDDDQSAPDAAVLPIPLITVTPPSDDDSSSIVSAETDMDYTNKSPAFMPLLVKEAATQVPLKACADTGSSISLIDDKLRRRYFSKVPLKRCQVINVKGVAGHTVITHYIMLTLQLDDTQGRKVELPSKLYVNPAEDGRIILGNDWMMYYGASGRSRYHCECSENTHPQCAQPKVLRFVHSIRRD</sequence>
<dbReference type="AlphaFoldDB" id="A0A165ZJ95"/>
<dbReference type="STRING" id="1314781.A0A165ZJ95"/>
<feature type="region of interest" description="Disordered" evidence="1">
    <location>
        <begin position="713"/>
        <end position="945"/>
    </location>
</feature>
<name>A0A165ZJ95_EXIGL</name>
<feature type="compositionally biased region" description="Polar residues" evidence="1">
    <location>
        <begin position="53"/>
        <end position="69"/>
    </location>
</feature>
<keyword evidence="3" id="KW-1185">Reference proteome</keyword>
<dbReference type="InParanoid" id="A0A165ZJ95"/>